<evidence type="ECO:0000256" key="9">
    <source>
        <dbReference type="PIRSR" id="PIRSR005586-1"/>
    </source>
</evidence>
<dbReference type="GO" id="GO:0005736">
    <property type="term" value="C:RNA polymerase I complex"/>
    <property type="evidence" value="ECO:0007669"/>
    <property type="project" value="TreeGrafter"/>
</dbReference>
<dbReference type="InterPro" id="IPR012164">
    <property type="entry name" value="Rpa12/Rpb9/Rpc10/TFS"/>
</dbReference>
<comment type="subcellular location">
    <subcellularLocation>
        <location evidence="1">Nucleus</location>
        <location evidence="1">Nucleolus</location>
    </subcellularLocation>
</comment>
<feature type="binding site" evidence="9">
    <location>
        <position position="20"/>
    </location>
    <ligand>
        <name>Zn(2+)</name>
        <dbReference type="ChEBI" id="CHEBI:29105"/>
        <label>1</label>
    </ligand>
</feature>
<feature type="binding site" evidence="9">
    <location>
        <position position="127"/>
    </location>
    <ligand>
        <name>Zn(2+)</name>
        <dbReference type="ChEBI" id="CHEBI:29105"/>
        <label>2</label>
    </ligand>
</feature>
<keyword evidence="4 10" id="KW-0863">Zinc-finger</keyword>
<feature type="binding site" evidence="9">
    <location>
        <position position="39"/>
    </location>
    <ligand>
        <name>Zn(2+)</name>
        <dbReference type="ChEBI" id="CHEBI:29105"/>
        <label>1</label>
    </ligand>
</feature>
<comment type="similarity">
    <text evidence="8">Belongs to the archaeal rpoM/eukaryotic RPA12/RPB9/RPC11 RNA polymerase family.</text>
</comment>
<evidence type="ECO:0000313" key="12">
    <source>
        <dbReference type="EMBL" id="RUS69346.1"/>
    </source>
</evidence>
<feature type="zinc finger region" description="C4-type" evidence="10">
    <location>
        <begin position="17"/>
        <end position="39"/>
    </location>
</feature>
<comment type="caution">
    <text evidence="12">The sequence shown here is derived from an EMBL/GenBank/DDBJ whole genome shotgun (WGS) entry which is preliminary data.</text>
</comment>
<comment type="function">
    <text evidence="7">Core component of RNA polymerase I (Pol I), a DNA-dependent RNA polymerase which synthesizes ribosomal RNA precursors using the four ribonucleoside triphosphates as substrates. Can mediate Pol I proofreading of the nascent RNA transcript. Anchors into the Pol I active site to monitor transcription fidelity and cleave mis-incorporated 5'-ribonucleotides.</text>
</comment>
<dbReference type="InterPro" id="IPR001222">
    <property type="entry name" value="Znf_TFIIS"/>
</dbReference>
<dbReference type="Proteomes" id="UP000271974">
    <property type="component" value="Unassembled WGS sequence"/>
</dbReference>
<sequence>MPLGTKPPAFSTDLQFCPMCGSVLPAPALGSDRIPCSRCPFYRTAQEYHDVVEEFEIQYNTPKSKKEKKRRKELADEAMRNIKSEDKEEFLGPTVERQCPRCSNDTMYYTTRQTRSADEGQTVFYTCVKCKFQDIEYS</sequence>
<dbReference type="PIRSF" id="PIRSF005586">
    <property type="entry name" value="RNApol_RpoM"/>
    <property type="match status" value="1"/>
</dbReference>
<feature type="binding site" evidence="9">
    <location>
        <position position="36"/>
    </location>
    <ligand>
        <name>Zn(2+)</name>
        <dbReference type="ChEBI" id="CHEBI:29105"/>
        <label>1</label>
    </ligand>
</feature>
<name>A0A433SK45_ELYCH</name>
<dbReference type="PANTHER" id="PTHR11239">
    <property type="entry name" value="DNA-DIRECTED RNA POLYMERASE"/>
    <property type="match status" value="1"/>
</dbReference>
<dbReference type="InterPro" id="IPR034004">
    <property type="entry name" value="Zn_ribbon_RPA12_C"/>
</dbReference>
<reference evidence="12 13" key="1">
    <citation type="submission" date="2019-01" db="EMBL/GenBank/DDBJ databases">
        <title>A draft genome assembly of the solar-powered sea slug Elysia chlorotica.</title>
        <authorList>
            <person name="Cai H."/>
            <person name="Li Q."/>
            <person name="Fang X."/>
            <person name="Li J."/>
            <person name="Curtis N.E."/>
            <person name="Altenburger A."/>
            <person name="Shibata T."/>
            <person name="Feng M."/>
            <person name="Maeda T."/>
            <person name="Schwartz J.A."/>
            <person name="Shigenobu S."/>
            <person name="Lundholm N."/>
            <person name="Nishiyama T."/>
            <person name="Yang H."/>
            <person name="Hasebe M."/>
            <person name="Li S."/>
            <person name="Pierce S.K."/>
            <person name="Wang J."/>
        </authorList>
    </citation>
    <scope>NUCLEOTIDE SEQUENCE [LARGE SCALE GENOMIC DNA]</scope>
    <source>
        <strain evidence="12">EC2010</strain>
        <tissue evidence="12">Whole organism of an adult</tissue>
    </source>
</reference>
<evidence type="ECO:0000256" key="2">
    <source>
        <dbReference type="ARBA" id="ARBA00022478"/>
    </source>
</evidence>
<accession>A0A433SK45</accession>
<keyword evidence="8" id="KW-0804">Transcription</keyword>
<feature type="binding site" evidence="9">
    <location>
        <position position="99"/>
    </location>
    <ligand>
        <name>Zn(2+)</name>
        <dbReference type="ChEBI" id="CHEBI:29105"/>
        <label>2</label>
    </ligand>
</feature>
<keyword evidence="5 9" id="KW-0862">Zinc</keyword>
<dbReference type="PROSITE" id="PS51133">
    <property type="entry name" value="ZF_TFIIS_2"/>
    <property type="match status" value="1"/>
</dbReference>
<evidence type="ECO:0000256" key="6">
    <source>
        <dbReference type="ARBA" id="ARBA00023242"/>
    </source>
</evidence>
<feature type="binding site" evidence="9">
    <location>
        <position position="17"/>
    </location>
    <ligand>
        <name>Zn(2+)</name>
        <dbReference type="ChEBI" id="CHEBI:29105"/>
        <label>1</label>
    </ligand>
</feature>
<evidence type="ECO:0000256" key="10">
    <source>
        <dbReference type="PIRSR" id="PIRSR005586-2"/>
    </source>
</evidence>
<dbReference type="GO" id="GO:0003676">
    <property type="term" value="F:nucleic acid binding"/>
    <property type="evidence" value="ECO:0007669"/>
    <property type="project" value="InterPro"/>
</dbReference>
<dbReference type="Gene3D" id="2.20.25.10">
    <property type="match status" value="1"/>
</dbReference>
<keyword evidence="3 9" id="KW-0479">Metal-binding</keyword>
<gene>
    <name evidence="12" type="ORF">EGW08_022892</name>
</gene>
<evidence type="ECO:0000256" key="7">
    <source>
        <dbReference type="ARBA" id="ARBA00044497"/>
    </source>
</evidence>
<keyword evidence="6 8" id="KW-0539">Nucleus</keyword>
<evidence type="ECO:0000256" key="8">
    <source>
        <dbReference type="PIRNR" id="PIRNR005586"/>
    </source>
</evidence>
<dbReference type="Pfam" id="PF01096">
    <property type="entry name" value="Zn_ribbon_TFIIS"/>
    <property type="match status" value="1"/>
</dbReference>
<feature type="domain" description="TFIIS-type" evidence="11">
    <location>
        <begin position="95"/>
        <end position="135"/>
    </location>
</feature>
<comment type="function">
    <text evidence="8">DNA-dependent RNA polymerase catalyzes the transcription of DNA into RNA using the four ribonucleoside triphosphates as substrates.</text>
</comment>
<protein>
    <recommendedName>
        <fullName evidence="8">DNA-directed RNA polymerase subunit</fullName>
    </recommendedName>
</protein>
<dbReference type="GO" id="GO:0006363">
    <property type="term" value="P:termination of RNA polymerase I transcription"/>
    <property type="evidence" value="ECO:0007669"/>
    <property type="project" value="TreeGrafter"/>
</dbReference>
<keyword evidence="13" id="KW-1185">Reference proteome</keyword>
<evidence type="ECO:0000256" key="3">
    <source>
        <dbReference type="ARBA" id="ARBA00022723"/>
    </source>
</evidence>
<feature type="binding site" evidence="9">
    <location>
        <position position="130"/>
    </location>
    <ligand>
        <name>Zn(2+)</name>
        <dbReference type="ChEBI" id="CHEBI:29105"/>
        <label>2</label>
    </ligand>
</feature>
<evidence type="ECO:0000313" key="13">
    <source>
        <dbReference type="Proteomes" id="UP000271974"/>
    </source>
</evidence>
<dbReference type="SMART" id="SM00440">
    <property type="entry name" value="ZnF_C2C2"/>
    <property type="match status" value="1"/>
</dbReference>
<dbReference type="PANTHER" id="PTHR11239:SF14">
    <property type="entry name" value="DNA-DIRECTED RNA POLYMERASE I SUBUNIT RPA12"/>
    <property type="match status" value="1"/>
</dbReference>
<proteinExistence type="inferred from homology"/>
<evidence type="ECO:0000256" key="1">
    <source>
        <dbReference type="ARBA" id="ARBA00004604"/>
    </source>
</evidence>
<dbReference type="STRING" id="188477.A0A433SK45"/>
<dbReference type="AlphaFoldDB" id="A0A433SK45"/>
<organism evidence="12 13">
    <name type="scientific">Elysia chlorotica</name>
    <name type="common">Eastern emerald elysia</name>
    <name type="synonym">Sea slug</name>
    <dbReference type="NCBI Taxonomy" id="188477"/>
    <lineage>
        <taxon>Eukaryota</taxon>
        <taxon>Metazoa</taxon>
        <taxon>Spiralia</taxon>
        <taxon>Lophotrochozoa</taxon>
        <taxon>Mollusca</taxon>
        <taxon>Gastropoda</taxon>
        <taxon>Heterobranchia</taxon>
        <taxon>Euthyneura</taxon>
        <taxon>Panpulmonata</taxon>
        <taxon>Sacoglossa</taxon>
        <taxon>Placobranchoidea</taxon>
        <taxon>Plakobranchidae</taxon>
        <taxon>Elysia</taxon>
    </lineage>
</organism>
<keyword evidence="2 8" id="KW-0240">DNA-directed RNA polymerase</keyword>
<dbReference type="CDD" id="cd10507">
    <property type="entry name" value="Zn-ribbon_RPA12"/>
    <property type="match status" value="1"/>
</dbReference>
<dbReference type="GO" id="GO:0003899">
    <property type="term" value="F:DNA-directed RNA polymerase activity"/>
    <property type="evidence" value="ECO:0007669"/>
    <property type="project" value="InterPro"/>
</dbReference>
<evidence type="ECO:0000256" key="4">
    <source>
        <dbReference type="ARBA" id="ARBA00022771"/>
    </source>
</evidence>
<dbReference type="GO" id="GO:0008270">
    <property type="term" value="F:zinc ion binding"/>
    <property type="evidence" value="ECO:0007669"/>
    <property type="project" value="UniProtKB-KW"/>
</dbReference>
<dbReference type="SUPFAM" id="SSF57783">
    <property type="entry name" value="Zinc beta-ribbon"/>
    <property type="match status" value="1"/>
</dbReference>
<dbReference type="EMBL" id="RQTK01001718">
    <property type="protein sequence ID" value="RUS69346.1"/>
    <property type="molecule type" value="Genomic_DNA"/>
</dbReference>
<dbReference type="OrthoDB" id="10056816at2759"/>
<evidence type="ECO:0000259" key="11">
    <source>
        <dbReference type="PROSITE" id="PS51133"/>
    </source>
</evidence>
<evidence type="ECO:0000256" key="5">
    <source>
        <dbReference type="ARBA" id="ARBA00022833"/>
    </source>
</evidence>
<feature type="binding site" evidence="9">
    <location>
        <position position="102"/>
    </location>
    <ligand>
        <name>Zn(2+)</name>
        <dbReference type="ChEBI" id="CHEBI:29105"/>
        <label>2</label>
    </ligand>
</feature>